<accession>A1BD76</accession>
<dbReference type="KEGG" id="cph:Cpha266_0290"/>
<dbReference type="Proteomes" id="UP000008701">
    <property type="component" value="Chromosome"/>
</dbReference>
<name>A1BD76_CHLPD</name>
<reference evidence="1 2" key="1">
    <citation type="submission" date="2006-12" db="EMBL/GenBank/DDBJ databases">
        <title>Complete sequence of Chlorobium phaeobacteroides DSM 266.</title>
        <authorList>
            <consortium name="US DOE Joint Genome Institute"/>
            <person name="Copeland A."/>
            <person name="Lucas S."/>
            <person name="Lapidus A."/>
            <person name="Barry K."/>
            <person name="Detter J.C."/>
            <person name="Glavina del Rio T."/>
            <person name="Hammon N."/>
            <person name="Israni S."/>
            <person name="Pitluck S."/>
            <person name="Goltsman E."/>
            <person name="Schmutz J."/>
            <person name="Larimer F."/>
            <person name="Land M."/>
            <person name="Hauser L."/>
            <person name="Mikhailova N."/>
            <person name="Li T."/>
            <person name="Overmann J."/>
            <person name="Bryant D.A."/>
            <person name="Richardson P."/>
        </authorList>
    </citation>
    <scope>NUCLEOTIDE SEQUENCE [LARGE SCALE GENOMIC DNA]</scope>
    <source>
        <strain evidence="1 2">DSM 266</strain>
    </source>
</reference>
<evidence type="ECO:0008006" key="3">
    <source>
        <dbReference type="Google" id="ProtNLM"/>
    </source>
</evidence>
<gene>
    <name evidence="1" type="ordered locus">Cpha266_0290</name>
</gene>
<dbReference type="STRING" id="290317.Cpha266_0290"/>
<evidence type="ECO:0000313" key="1">
    <source>
        <dbReference type="EMBL" id="ABL64353.1"/>
    </source>
</evidence>
<dbReference type="EMBL" id="CP000492">
    <property type="protein sequence ID" value="ABL64353.1"/>
    <property type="molecule type" value="Genomic_DNA"/>
</dbReference>
<protein>
    <recommendedName>
        <fullName evidence="3">Antitoxin</fullName>
    </recommendedName>
</protein>
<keyword evidence="2" id="KW-1185">Reference proteome</keyword>
<organism evidence="1 2">
    <name type="scientific">Chlorobium phaeobacteroides (strain DSM 266 / SMG 266 / 2430)</name>
    <dbReference type="NCBI Taxonomy" id="290317"/>
    <lineage>
        <taxon>Bacteria</taxon>
        <taxon>Pseudomonadati</taxon>
        <taxon>Chlorobiota</taxon>
        <taxon>Chlorobiia</taxon>
        <taxon>Chlorobiales</taxon>
        <taxon>Chlorobiaceae</taxon>
        <taxon>Chlorobium/Pelodictyon group</taxon>
        <taxon>Chlorobium</taxon>
    </lineage>
</organism>
<evidence type="ECO:0000313" key="2">
    <source>
        <dbReference type="Proteomes" id="UP000008701"/>
    </source>
</evidence>
<proteinExistence type="predicted"/>
<dbReference type="HOGENOM" id="CLU_171731_0_0_10"/>
<sequence length="99" mass="11336">MEKNMKAKLTKEEKEILDSFEKGEWVPVADLSKRRKELAEYAGNSLKKDKRLNIRISERDLTELQRKAIKEGLPYQTYVASIIHKFINGTLVDGAAKDG</sequence>
<dbReference type="eggNOG" id="COG5304">
    <property type="taxonomic scope" value="Bacteria"/>
</dbReference>
<dbReference type="AlphaFoldDB" id="A1BD76"/>